<keyword evidence="2" id="KW-0812">Transmembrane</keyword>
<keyword evidence="2" id="KW-0472">Membrane</keyword>
<feature type="compositionally biased region" description="Polar residues" evidence="1">
    <location>
        <begin position="15"/>
        <end position="24"/>
    </location>
</feature>
<dbReference type="AlphaFoldDB" id="A0A558GH76"/>
<feature type="region of interest" description="Disordered" evidence="1">
    <location>
        <begin position="1"/>
        <end position="128"/>
    </location>
</feature>
<protein>
    <submittedName>
        <fullName evidence="3">Uncharacterized protein</fullName>
    </submittedName>
</protein>
<feature type="compositionally biased region" description="Low complexity" evidence="1">
    <location>
        <begin position="116"/>
        <end position="128"/>
    </location>
</feature>
<gene>
    <name evidence="3" type="ORF">FQK23_09635</name>
</gene>
<feature type="transmembrane region" description="Helical" evidence="2">
    <location>
        <begin position="133"/>
        <end position="155"/>
    </location>
</feature>
<organism evidence="3 4">
    <name type="scientific">Corynebacterium aurimucosum</name>
    <dbReference type="NCBI Taxonomy" id="169292"/>
    <lineage>
        <taxon>Bacteria</taxon>
        <taxon>Bacillati</taxon>
        <taxon>Actinomycetota</taxon>
        <taxon>Actinomycetes</taxon>
        <taxon>Mycobacteriales</taxon>
        <taxon>Corynebacteriaceae</taxon>
        <taxon>Corynebacterium</taxon>
    </lineage>
</organism>
<proteinExistence type="predicted"/>
<reference evidence="3 4" key="1">
    <citation type="submission" date="2019-07" db="EMBL/GenBank/DDBJ databases">
        <title>Draft genome of C. aurimucosum strain 14-2523.</title>
        <authorList>
            <person name="Pacheco L.G.C."/>
            <person name="Aguiar E.R.G.R."/>
            <person name="Navas J."/>
            <person name="Santos C.S."/>
            <person name="Rocha D.J.P.G."/>
        </authorList>
    </citation>
    <scope>NUCLEOTIDE SEQUENCE [LARGE SCALE GENOMIC DNA]</scope>
    <source>
        <strain evidence="3 4">14-2523</strain>
    </source>
</reference>
<feature type="compositionally biased region" description="Polar residues" evidence="1">
    <location>
        <begin position="98"/>
        <end position="108"/>
    </location>
</feature>
<feature type="compositionally biased region" description="Low complexity" evidence="1">
    <location>
        <begin position="73"/>
        <end position="97"/>
    </location>
</feature>
<evidence type="ECO:0000313" key="4">
    <source>
        <dbReference type="Proteomes" id="UP000320531"/>
    </source>
</evidence>
<dbReference type="EMBL" id="VMTY01000037">
    <property type="protein sequence ID" value="TVU56188.1"/>
    <property type="molecule type" value="Genomic_DNA"/>
</dbReference>
<evidence type="ECO:0000256" key="1">
    <source>
        <dbReference type="SAM" id="MobiDB-lite"/>
    </source>
</evidence>
<evidence type="ECO:0000256" key="2">
    <source>
        <dbReference type="SAM" id="Phobius"/>
    </source>
</evidence>
<feature type="compositionally biased region" description="Polar residues" evidence="1">
    <location>
        <begin position="51"/>
        <end position="71"/>
    </location>
</feature>
<accession>A0A558GH76</accession>
<keyword evidence="2" id="KW-1133">Transmembrane helix</keyword>
<comment type="caution">
    <text evidence="3">The sequence shown here is derived from an EMBL/GenBank/DDBJ whole genome shotgun (WGS) entry which is preliminary data.</text>
</comment>
<feature type="region of interest" description="Disordered" evidence="1">
    <location>
        <begin position="175"/>
        <end position="239"/>
    </location>
</feature>
<dbReference type="Proteomes" id="UP000320531">
    <property type="component" value="Unassembled WGS sequence"/>
</dbReference>
<name>A0A558GH76_9CORY</name>
<sequence length="307" mass="33200">MTDSDRNHGFGAQYPQGNSGQPQPSRKDTHPETADFEAPPTQQRPLPPQSYPQNTGNNQSYAHSGERNYSNPFAASGASGQYGQQQQFQTQHFASQQVPQDGSGQYDQQPAGYPAGYSQESSGRGSSSNSGKFVLIAVLILAVVLVMAALAYIFFFKHADSHSQAGSPLTTAQLTEQNESAQEDAESAGSEENSEETTEQTTTTSQSHKRPEYPDLPEGAIPANDAARNNEPGGNFNSVYRGTVVTTESFANVVRDEYVKHYVETHEFDATIKAYSPVTEITYTMDCSDNGEFVTCTGGNNAVVLIL</sequence>
<evidence type="ECO:0000313" key="3">
    <source>
        <dbReference type="EMBL" id="TVU56188.1"/>
    </source>
</evidence>